<dbReference type="Gene3D" id="3.30.70.1430">
    <property type="entry name" value="Multidrug efflux transporter AcrB pore domain"/>
    <property type="match status" value="1"/>
</dbReference>
<proteinExistence type="predicted"/>
<name>A0A382AMN5_9ZZZZ</name>
<sequence>MRGLPGLTEIRAKAFESRGEINLTFAVDMDMRRALIEVMNRLNQVSDYPADAEEPSISTVGQDARAIAWFIIKTDKYNERSIES</sequence>
<dbReference type="Pfam" id="PF00873">
    <property type="entry name" value="ACR_tran"/>
    <property type="match status" value="1"/>
</dbReference>
<dbReference type="EMBL" id="UINC01026031">
    <property type="protein sequence ID" value="SVB02746.1"/>
    <property type="molecule type" value="Genomic_DNA"/>
</dbReference>
<dbReference type="AlphaFoldDB" id="A0A382AMN5"/>
<evidence type="ECO:0000313" key="1">
    <source>
        <dbReference type="EMBL" id="SVB02746.1"/>
    </source>
</evidence>
<feature type="non-terminal residue" evidence="1">
    <location>
        <position position="84"/>
    </location>
</feature>
<dbReference type="Gene3D" id="3.30.70.1320">
    <property type="entry name" value="Multidrug efflux transporter AcrB pore domain like"/>
    <property type="match status" value="1"/>
</dbReference>
<gene>
    <name evidence="1" type="ORF">METZ01_LOCUS155600</name>
</gene>
<reference evidence="1" key="1">
    <citation type="submission" date="2018-05" db="EMBL/GenBank/DDBJ databases">
        <authorList>
            <person name="Lanie J.A."/>
            <person name="Ng W.-L."/>
            <person name="Kazmierczak K.M."/>
            <person name="Andrzejewski T.M."/>
            <person name="Davidsen T.M."/>
            <person name="Wayne K.J."/>
            <person name="Tettelin H."/>
            <person name="Glass J.I."/>
            <person name="Rusch D."/>
            <person name="Podicherti R."/>
            <person name="Tsui H.-C.T."/>
            <person name="Winkler M.E."/>
        </authorList>
    </citation>
    <scope>NUCLEOTIDE SEQUENCE</scope>
</reference>
<dbReference type="InterPro" id="IPR001036">
    <property type="entry name" value="Acrflvin-R"/>
</dbReference>
<dbReference type="GO" id="GO:0016020">
    <property type="term" value="C:membrane"/>
    <property type="evidence" value="ECO:0007669"/>
    <property type="project" value="InterPro"/>
</dbReference>
<organism evidence="1">
    <name type="scientific">marine metagenome</name>
    <dbReference type="NCBI Taxonomy" id="408172"/>
    <lineage>
        <taxon>unclassified sequences</taxon>
        <taxon>metagenomes</taxon>
        <taxon>ecological metagenomes</taxon>
    </lineage>
</organism>
<protein>
    <submittedName>
        <fullName evidence="1">Uncharacterized protein</fullName>
    </submittedName>
</protein>
<accession>A0A382AMN5</accession>
<dbReference type="SUPFAM" id="SSF82693">
    <property type="entry name" value="Multidrug efflux transporter AcrB pore domain, PN1, PN2, PC1 and PC2 subdomains"/>
    <property type="match status" value="1"/>
</dbReference>
<dbReference type="GO" id="GO:0022857">
    <property type="term" value="F:transmembrane transporter activity"/>
    <property type="evidence" value="ECO:0007669"/>
    <property type="project" value="InterPro"/>
</dbReference>